<gene>
    <name evidence="7" type="ORF">BCY88_10245</name>
</gene>
<dbReference type="OrthoDB" id="9808367at2"/>
<dbReference type="InterPro" id="IPR000286">
    <property type="entry name" value="HDACs"/>
</dbReference>
<dbReference type="InterPro" id="IPR037138">
    <property type="entry name" value="His_deacetylse_dom_sf"/>
</dbReference>
<keyword evidence="4 7" id="KW-0378">Hydrolase</keyword>
<feature type="domain" description="Histone deacetylase" evidence="6">
    <location>
        <begin position="29"/>
        <end position="340"/>
    </location>
</feature>
<evidence type="ECO:0000256" key="1">
    <source>
        <dbReference type="ARBA" id="ARBA00001947"/>
    </source>
</evidence>
<dbReference type="CDD" id="cd10001">
    <property type="entry name" value="HDAC_classII_APAH"/>
    <property type="match status" value="1"/>
</dbReference>
<name>A0A420FKI3_9BURK</name>
<dbReference type="Proteomes" id="UP000283709">
    <property type="component" value="Unassembled WGS sequence"/>
</dbReference>
<dbReference type="GO" id="GO:0040029">
    <property type="term" value="P:epigenetic regulation of gene expression"/>
    <property type="evidence" value="ECO:0007669"/>
    <property type="project" value="TreeGrafter"/>
</dbReference>
<protein>
    <submittedName>
        <fullName evidence="7">Acetylpolyamine aminohydrolase</fullName>
    </submittedName>
</protein>
<keyword evidence="3" id="KW-0479">Metal-binding</keyword>
<dbReference type="EMBL" id="MCAS01000056">
    <property type="protein sequence ID" value="RKF33428.1"/>
    <property type="molecule type" value="Genomic_DNA"/>
</dbReference>
<dbReference type="AlphaFoldDB" id="A0A420FKI3"/>
<dbReference type="RefSeq" id="WP_120348549.1">
    <property type="nucleotide sequence ID" value="NZ_MCAS01000056.1"/>
</dbReference>
<evidence type="ECO:0000256" key="3">
    <source>
        <dbReference type="ARBA" id="ARBA00022723"/>
    </source>
</evidence>
<evidence type="ECO:0000313" key="8">
    <source>
        <dbReference type="Proteomes" id="UP000283709"/>
    </source>
</evidence>
<keyword evidence="5" id="KW-0862">Zinc</keyword>
<dbReference type="GO" id="GO:0004407">
    <property type="term" value="F:histone deacetylase activity"/>
    <property type="evidence" value="ECO:0007669"/>
    <property type="project" value="TreeGrafter"/>
</dbReference>
<sequence length="347" mass="37542">MLTVYSDRHHDHDGDRVLVFGALQANFDRPARADNIVGRIREIGLGPVIEPDDHGLEAILKVHDDAYVRFLREAAAAWQARGNAHALSATLRAPRRAPTSRTPANLDLDASIGHYLFDTVTPLTPTTWPAVYMSAQVALSGAAALRDGERAVFSLCRPPGHHAGRDYGGGYCYLNNAGIAAQAALDHGARRVAILDVDYHHGNGTQDLFYTRDDVLFISIHADPRVDFPYFTGFADETGEGTGAGCNRNYPLPHGTAWPQWCEAFEAACAGLAAFAPDVLVISLGVDTYQGDPIAQFRLGHEHYSRIGERLAALALPTHFVMEGGYALDAIGLNVTNLLSGFEQQAS</sequence>
<evidence type="ECO:0000313" key="7">
    <source>
        <dbReference type="EMBL" id="RKF33428.1"/>
    </source>
</evidence>
<evidence type="ECO:0000256" key="4">
    <source>
        <dbReference type="ARBA" id="ARBA00022801"/>
    </source>
</evidence>
<proteinExistence type="inferred from homology"/>
<evidence type="ECO:0000259" key="6">
    <source>
        <dbReference type="Pfam" id="PF00850"/>
    </source>
</evidence>
<dbReference type="PRINTS" id="PR01270">
    <property type="entry name" value="HDASUPER"/>
</dbReference>
<evidence type="ECO:0000256" key="2">
    <source>
        <dbReference type="ARBA" id="ARBA00005947"/>
    </source>
</evidence>
<dbReference type="GO" id="GO:0046872">
    <property type="term" value="F:metal ion binding"/>
    <property type="evidence" value="ECO:0007669"/>
    <property type="project" value="UniProtKB-KW"/>
</dbReference>
<organism evidence="7 8">
    <name type="scientific">Paraburkholderia fungorum</name>
    <dbReference type="NCBI Taxonomy" id="134537"/>
    <lineage>
        <taxon>Bacteria</taxon>
        <taxon>Pseudomonadati</taxon>
        <taxon>Pseudomonadota</taxon>
        <taxon>Betaproteobacteria</taxon>
        <taxon>Burkholderiales</taxon>
        <taxon>Burkholderiaceae</taxon>
        <taxon>Paraburkholderia</taxon>
    </lineage>
</organism>
<reference evidence="7 8" key="1">
    <citation type="submission" date="2016-07" db="EMBL/GenBank/DDBJ databases">
        <title>Genome analysis of Burkholderia fungorum ES3-20.</title>
        <authorList>
            <person name="Xu D."/>
            <person name="Yao R."/>
            <person name="Zheng S."/>
        </authorList>
    </citation>
    <scope>NUCLEOTIDE SEQUENCE [LARGE SCALE GENOMIC DNA]</scope>
    <source>
        <strain evidence="7 8">ES3-20</strain>
    </source>
</reference>
<dbReference type="SUPFAM" id="SSF52768">
    <property type="entry name" value="Arginase/deacetylase"/>
    <property type="match status" value="1"/>
</dbReference>
<accession>A0A420FKI3</accession>
<comment type="similarity">
    <text evidence="2">Belongs to the histone deacetylase family.</text>
</comment>
<comment type="cofactor">
    <cofactor evidence="1">
        <name>Zn(2+)</name>
        <dbReference type="ChEBI" id="CHEBI:29105"/>
    </cofactor>
</comment>
<dbReference type="Pfam" id="PF00850">
    <property type="entry name" value="Hist_deacetyl"/>
    <property type="match status" value="1"/>
</dbReference>
<dbReference type="Gene3D" id="3.40.800.20">
    <property type="entry name" value="Histone deacetylase domain"/>
    <property type="match status" value="1"/>
</dbReference>
<evidence type="ECO:0000256" key="5">
    <source>
        <dbReference type="ARBA" id="ARBA00022833"/>
    </source>
</evidence>
<dbReference type="PANTHER" id="PTHR10625:SF17">
    <property type="entry name" value="HISTONE DEACETYLASE 8"/>
    <property type="match status" value="1"/>
</dbReference>
<dbReference type="GO" id="GO:0016787">
    <property type="term" value="F:hydrolase activity"/>
    <property type="evidence" value="ECO:0007669"/>
    <property type="project" value="UniProtKB-KW"/>
</dbReference>
<comment type="caution">
    <text evidence="7">The sequence shown here is derived from an EMBL/GenBank/DDBJ whole genome shotgun (WGS) entry which is preliminary data.</text>
</comment>
<dbReference type="InterPro" id="IPR023801">
    <property type="entry name" value="His_deacetylse_dom"/>
</dbReference>
<dbReference type="InterPro" id="IPR023696">
    <property type="entry name" value="Ureohydrolase_dom_sf"/>
</dbReference>
<dbReference type="PANTHER" id="PTHR10625">
    <property type="entry name" value="HISTONE DEACETYLASE HDAC1-RELATED"/>
    <property type="match status" value="1"/>
</dbReference>